<name>A0A1T4PAZ4_9FIRM</name>
<dbReference type="SUPFAM" id="SSF53850">
    <property type="entry name" value="Periplasmic binding protein-like II"/>
    <property type="match status" value="1"/>
</dbReference>
<dbReference type="Proteomes" id="UP000190625">
    <property type="component" value="Unassembled WGS sequence"/>
</dbReference>
<evidence type="ECO:0000256" key="1">
    <source>
        <dbReference type="SAM" id="SignalP"/>
    </source>
</evidence>
<dbReference type="Gene3D" id="3.40.190.10">
    <property type="entry name" value="Periplasmic binding protein-like II"/>
    <property type="match status" value="2"/>
</dbReference>
<dbReference type="STRING" id="142842.SAMN02745118_02095"/>
<protein>
    <submittedName>
        <fullName evidence="3">Tungstate transport system substrate-binding protein</fullName>
    </submittedName>
</protein>
<dbReference type="InterPro" id="IPR024370">
    <property type="entry name" value="PBP_domain"/>
</dbReference>
<proteinExistence type="predicted"/>
<evidence type="ECO:0000313" key="4">
    <source>
        <dbReference type="Proteomes" id="UP000190625"/>
    </source>
</evidence>
<reference evidence="4" key="1">
    <citation type="submission" date="2017-02" db="EMBL/GenBank/DDBJ databases">
        <authorList>
            <person name="Varghese N."/>
            <person name="Submissions S."/>
        </authorList>
    </citation>
    <scope>NUCLEOTIDE SEQUENCE [LARGE SCALE GENOMIC DNA]</scope>
    <source>
        <strain evidence="4">ATCC BAA-73</strain>
    </source>
</reference>
<feature type="chain" id="PRO_5012256234" evidence="1">
    <location>
        <begin position="32"/>
        <end position="284"/>
    </location>
</feature>
<keyword evidence="1" id="KW-0732">Signal</keyword>
<dbReference type="PANTHER" id="PTHR37945">
    <property type="entry name" value="EXTRACELLULAR TUNGSTATE BINDING PROTEIN"/>
    <property type="match status" value="1"/>
</dbReference>
<keyword evidence="4" id="KW-1185">Reference proteome</keyword>
<dbReference type="InterPro" id="IPR052738">
    <property type="entry name" value="ABC-Tungstate_binding"/>
</dbReference>
<gene>
    <name evidence="3" type="ORF">SAMN02745118_02095</name>
</gene>
<evidence type="ECO:0000313" key="3">
    <source>
        <dbReference type="EMBL" id="SJZ88527.1"/>
    </source>
</evidence>
<dbReference type="EMBL" id="FUWM01000018">
    <property type="protein sequence ID" value="SJZ88527.1"/>
    <property type="molecule type" value="Genomic_DNA"/>
</dbReference>
<evidence type="ECO:0000259" key="2">
    <source>
        <dbReference type="Pfam" id="PF12849"/>
    </source>
</evidence>
<dbReference type="PANTHER" id="PTHR37945:SF1">
    <property type="entry name" value="EXTRACELLULAR TUNGSTATE BINDING PROTEIN"/>
    <property type="match status" value="1"/>
</dbReference>
<dbReference type="AlphaFoldDB" id="A0A1T4PAZ4"/>
<organism evidence="3 4">
    <name type="scientific">Selenihalanaerobacter shriftii</name>
    <dbReference type="NCBI Taxonomy" id="142842"/>
    <lineage>
        <taxon>Bacteria</taxon>
        <taxon>Bacillati</taxon>
        <taxon>Bacillota</taxon>
        <taxon>Clostridia</taxon>
        <taxon>Halanaerobiales</taxon>
        <taxon>Halobacteroidaceae</taxon>
        <taxon>Selenihalanaerobacter</taxon>
    </lineage>
</organism>
<feature type="domain" description="PBP" evidence="2">
    <location>
        <begin position="31"/>
        <end position="256"/>
    </location>
</feature>
<accession>A0A1T4PAZ4</accession>
<feature type="signal peptide" evidence="1">
    <location>
        <begin position="1"/>
        <end position="31"/>
    </location>
</feature>
<dbReference type="RefSeq" id="WP_234983934.1">
    <property type="nucleotide sequence ID" value="NZ_FUWM01000018.1"/>
</dbReference>
<dbReference type="Pfam" id="PF12849">
    <property type="entry name" value="PBP_like_2"/>
    <property type="match status" value="1"/>
</dbReference>
<sequence length="284" mass="31690">MNRLFSNYKKWSFVLMLLVLFSSVAVGNVQAKEDSRLILATTTSTENSGLLNELLPPFEKQFDVRVDVVSVGTGKAIRLAENGDADIILVHAKKAENKFVNEGYGVNRRDVMYNDFVILGPKDDPAGVKGMKDVTKAFQKISNSNSRFVSRGDDSGTNKKELSIWKKAGIQSRGRWYFETGQGMGASLNIANEKRAYVLTDRGTYLAYKGKLDLKIMVEGDSLLYNPYGIIPVNPGKYPHVNYQDAMALVGYITSQQGQRIIKNYIKFGKRLFNPSAIKPVNIK</sequence>